<organism evidence="3 4">
    <name type="scientific">Flintibacter hominis</name>
    <dbReference type="NCBI Taxonomy" id="2763048"/>
    <lineage>
        <taxon>Bacteria</taxon>
        <taxon>Bacillati</taxon>
        <taxon>Bacillota</taxon>
        <taxon>Clostridia</taxon>
        <taxon>Eubacteriales</taxon>
        <taxon>Flintibacter</taxon>
    </lineage>
</organism>
<dbReference type="PANTHER" id="PTHR30005:SF0">
    <property type="entry name" value="RETROGRADE REGULATION PROTEIN 2"/>
    <property type="match status" value="1"/>
</dbReference>
<dbReference type="Proteomes" id="UP000628736">
    <property type="component" value="Unassembled WGS sequence"/>
</dbReference>
<dbReference type="InterPro" id="IPR003695">
    <property type="entry name" value="Ppx_GppA_N"/>
</dbReference>
<dbReference type="RefSeq" id="WP_186851957.1">
    <property type="nucleotide sequence ID" value="NZ_JACOPO010000001.1"/>
</dbReference>
<dbReference type="AlphaFoldDB" id="A0A8J6M6C6"/>
<dbReference type="CDD" id="cd24052">
    <property type="entry name" value="ASKHA_NBD_HpPPX-GppA-like"/>
    <property type="match status" value="1"/>
</dbReference>
<dbReference type="PANTHER" id="PTHR30005">
    <property type="entry name" value="EXOPOLYPHOSPHATASE"/>
    <property type="match status" value="1"/>
</dbReference>
<dbReference type="Gene3D" id="3.30.420.150">
    <property type="entry name" value="Exopolyphosphatase. Domain 2"/>
    <property type="match status" value="1"/>
</dbReference>
<proteinExistence type="inferred from homology"/>
<dbReference type="Gene3D" id="3.30.420.40">
    <property type="match status" value="1"/>
</dbReference>
<evidence type="ECO:0000313" key="4">
    <source>
        <dbReference type="Proteomes" id="UP000628736"/>
    </source>
</evidence>
<evidence type="ECO:0000256" key="1">
    <source>
        <dbReference type="ARBA" id="ARBA00007125"/>
    </source>
</evidence>
<keyword evidence="4" id="KW-1185">Reference proteome</keyword>
<gene>
    <name evidence="3" type="ORF">H8S11_01680</name>
</gene>
<dbReference type="InterPro" id="IPR043129">
    <property type="entry name" value="ATPase_NBD"/>
</dbReference>
<dbReference type="EMBL" id="JACOPO010000001">
    <property type="protein sequence ID" value="MBC5721538.1"/>
    <property type="molecule type" value="Genomic_DNA"/>
</dbReference>
<protein>
    <submittedName>
        <fullName evidence="3">Phosphatase</fullName>
    </submittedName>
</protein>
<evidence type="ECO:0000313" key="3">
    <source>
        <dbReference type="EMBL" id="MBC5721538.1"/>
    </source>
</evidence>
<accession>A0A8J6M6C6</accession>
<dbReference type="InterPro" id="IPR050273">
    <property type="entry name" value="GppA/Ppx_hydrolase"/>
</dbReference>
<dbReference type="GO" id="GO:0006357">
    <property type="term" value="P:regulation of transcription by RNA polymerase II"/>
    <property type="evidence" value="ECO:0007669"/>
    <property type="project" value="TreeGrafter"/>
</dbReference>
<comment type="caution">
    <text evidence="3">The sequence shown here is derived from an EMBL/GenBank/DDBJ whole genome shotgun (WGS) entry which is preliminary data.</text>
</comment>
<comment type="similarity">
    <text evidence="1">Belongs to the GppA/Ppx family.</text>
</comment>
<reference evidence="3" key="1">
    <citation type="submission" date="2020-08" db="EMBL/GenBank/DDBJ databases">
        <title>Genome public.</title>
        <authorList>
            <person name="Liu C."/>
            <person name="Sun Q."/>
        </authorList>
    </citation>
    <scope>NUCLEOTIDE SEQUENCE</scope>
    <source>
        <strain evidence="3">NSJ-23</strain>
    </source>
</reference>
<feature type="domain" description="Ppx/GppA phosphatase N-terminal" evidence="2">
    <location>
        <begin position="17"/>
        <end position="296"/>
    </location>
</feature>
<name>A0A8J6M6C6_9FIRM</name>
<sequence length="301" mass="32500">MIHGVVDLGSNTVRLSIYQCEEGSARLLMNRKVTAGLADYVEGGTMTPQGIQTASQILMEYQDLMKNLGFDQPHVFATASLRNISNTEDAVAQLQRDTGLSVDVLSGAEEARLSYLGAVGPTGPNSGLLIDLGGGSTELVHYREGQILSSCSLPLGSLSLFSQYVAHLHPTGKERKAIRAHIREQLDHFVPAPPSIPQACGVGGTARAACKVANRLFGRPQDCHTLSAQELRRLLKTLKKPDHDHLHLLLKAAPDRIHTLIPGLLVLDTVAQAYQLQEILVSSCGVREGYLHHRVLKGEAG</sequence>
<dbReference type="SUPFAM" id="SSF53067">
    <property type="entry name" value="Actin-like ATPase domain"/>
    <property type="match status" value="2"/>
</dbReference>
<evidence type="ECO:0000259" key="2">
    <source>
        <dbReference type="Pfam" id="PF02541"/>
    </source>
</evidence>
<dbReference type="Pfam" id="PF02541">
    <property type="entry name" value="Ppx-GppA"/>
    <property type="match status" value="1"/>
</dbReference>